<dbReference type="PANTHER" id="PTHR43818">
    <property type="entry name" value="BCDNA.GH03377"/>
    <property type="match status" value="1"/>
</dbReference>
<keyword evidence="4" id="KW-1185">Reference proteome</keyword>
<dbReference type="InterPro" id="IPR019546">
    <property type="entry name" value="TAT_signal_bac_arc"/>
</dbReference>
<evidence type="ECO:0000313" key="3">
    <source>
        <dbReference type="EMBL" id="ADB17150.1"/>
    </source>
</evidence>
<name>D2R4T4_PIRSD</name>
<dbReference type="GO" id="GO:0000166">
    <property type="term" value="F:nucleotide binding"/>
    <property type="evidence" value="ECO:0007669"/>
    <property type="project" value="InterPro"/>
</dbReference>
<gene>
    <name evidence="3" type="ordered locus">Psta_2481</name>
</gene>
<dbReference type="InterPro" id="IPR006311">
    <property type="entry name" value="TAT_signal"/>
</dbReference>
<dbReference type="Pfam" id="PF01408">
    <property type="entry name" value="GFO_IDH_MocA"/>
    <property type="match status" value="1"/>
</dbReference>
<protein>
    <submittedName>
        <fullName evidence="3">Oxidoreductase domain protein</fullName>
    </submittedName>
</protein>
<dbReference type="InterPro" id="IPR000683">
    <property type="entry name" value="Gfo/Idh/MocA-like_OxRdtase_N"/>
</dbReference>
<dbReference type="OrthoDB" id="9792935at2"/>
<dbReference type="Proteomes" id="UP000001887">
    <property type="component" value="Chromosome"/>
</dbReference>
<dbReference type="InterPro" id="IPR036291">
    <property type="entry name" value="NAD(P)-bd_dom_sf"/>
</dbReference>
<dbReference type="PROSITE" id="PS51318">
    <property type="entry name" value="TAT"/>
    <property type="match status" value="1"/>
</dbReference>
<dbReference type="EMBL" id="CP001848">
    <property type="protein sequence ID" value="ADB17150.1"/>
    <property type="molecule type" value="Genomic_DNA"/>
</dbReference>
<dbReference type="AlphaFoldDB" id="D2R4T4"/>
<accession>D2R4T4</accession>
<dbReference type="SUPFAM" id="SSF55347">
    <property type="entry name" value="Glyceraldehyde-3-phosphate dehydrogenase-like, C-terminal domain"/>
    <property type="match status" value="1"/>
</dbReference>
<reference evidence="3 4" key="1">
    <citation type="journal article" date="2009" name="Stand. Genomic Sci.">
        <title>Complete genome sequence of Pirellula staleyi type strain (ATCC 27377).</title>
        <authorList>
            <person name="Clum A."/>
            <person name="Tindall B.J."/>
            <person name="Sikorski J."/>
            <person name="Ivanova N."/>
            <person name="Mavrommatis K."/>
            <person name="Lucas S."/>
            <person name="Glavina del Rio T."/>
            <person name="Nolan M."/>
            <person name="Chen F."/>
            <person name="Tice H."/>
            <person name="Pitluck S."/>
            <person name="Cheng J.F."/>
            <person name="Chertkov O."/>
            <person name="Brettin T."/>
            <person name="Han C."/>
            <person name="Detter J.C."/>
            <person name="Kuske C."/>
            <person name="Bruce D."/>
            <person name="Goodwin L."/>
            <person name="Ovchinikova G."/>
            <person name="Pati A."/>
            <person name="Mikhailova N."/>
            <person name="Chen A."/>
            <person name="Palaniappan K."/>
            <person name="Land M."/>
            <person name="Hauser L."/>
            <person name="Chang Y.J."/>
            <person name="Jeffries C.D."/>
            <person name="Chain P."/>
            <person name="Rohde M."/>
            <person name="Goker M."/>
            <person name="Bristow J."/>
            <person name="Eisen J.A."/>
            <person name="Markowitz V."/>
            <person name="Hugenholtz P."/>
            <person name="Kyrpides N.C."/>
            <person name="Klenk H.P."/>
            <person name="Lapidus A."/>
        </authorList>
    </citation>
    <scope>NUCLEOTIDE SEQUENCE [LARGE SCALE GENOMIC DNA]</scope>
    <source>
        <strain evidence="4">ATCC 27377 / DSM 6068 / ICPB 4128</strain>
    </source>
</reference>
<evidence type="ECO:0000256" key="1">
    <source>
        <dbReference type="SAM" id="MobiDB-lite"/>
    </source>
</evidence>
<dbReference type="Gene3D" id="3.40.50.720">
    <property type="entry name" value="NAD(P)-binding Rossmann-like Domain"/>
    <property type="match status" value="1"/>
</dbReference>
<dbReference type="PANTHER" id="PTHR43818:SF12">
    <property type="entry name" value="NADH-DEPENDENT DEHYDROGENASE-RELATED"/>
    <property type="match status" value="1"/>
</dbReference>
<feature type="region of interest" description="Disordered" evidence="1">
    <location>
        <begin position="478"/>
        <end position="511"/>
    </location>
</feature>
<dbReference type="eggNOG" id="COG0673">
    <property type="taxonomic scope" value="Bacteria"/>
</dbReference>
<evidence type="ECO:0000259" key="2">
    <source>
        <dbReference type="Pfam" id="PF01408"/>
    </source>
</evidence>
<dbReference type="HOGENOM" id="CLU_487270_0_0_0"/>
<evidence type="ECO:0000313" key="4">
    <source>
        <dbReference type="Proteomes" id="UP000001887"/>
    </source>
</evidence>
<feature type="domain" description="Gfo/Idh/MocA-like oxidoreductase N-terminal" evidence="2">
    <location>
        <begin position="56"/>
        <end position="199"/>
    </location>
</feature>
<sequence>MNLNPEEKAIGQDNYYDALSVSRRDFLKGVIAAGAVSGAGLGAMYFGYGKVADPVRVAVIGTGDEGSVLIGGCNPEYVNVVAICDIRPYNIHRAFHGDWASDTALGARPGLIKKYGYADEKDAKSKVKVYTDYRDVLKDENVEAVIIALPLFLHAIVAVEAMQAGKHVLTEKLMAHNVAECKVMGRVADKQDLYLAVGHQRHYSVLYDNAVNLIRWGLLGELHHIRAQWHRGNLPGADSWQQPLPGGEMAYIGGDQKKVDLITEQLTKMKKEAEKEKDPARALGLAKRIAQWTAWAQDAGVKAENYGYESFSLGGRSHTALEELCRWRLFTRTGGGLMAELGSHQLDAASIFCSALRRDGKKAHPLSVHAVGGRHTFPADRHAEDHVYCMYEFPGPGYEPDFRPGYYDKFTNYPDPKTGIPDYGTDPNKRIVVTYSSIMGNGFGGYGEIVMGSKGTLILEREQEVMLYKDSSTTTKVGVANDKGGPSLDTQASGKGPALAKAASGDSGPVSRGYTEEIEHFAWCIRNKAPENQPRCKAEVALGDAVIALTSNVAINAANAGKGGHVQFDEAWYDINDDKTPDGSVVKEVAEKLGAKLS</sequence>
<organism evidence="3 4">
    <name type="scientific">Pirellula staleyi (strain ATCC 27377 / DSM 6068 / ICPB 4128)</name>
    <name type="common">Pirella staleyi</name>
    <dbReference type="NCBI Taxonomy" id="530564"/>
    <lineage>
        <taxon>Bacteria</taxon>
        <taxon>Pseudomonadati</taxon>
        <taxon>Planctomycetota</taxon>
        <taxon>Planctomycetia</taxon>
        <taxon>Pirellulales</taxon>
        <taxon>Pirellulaceae</taxon>
        <taxon>Pirellula</taxon>
    </lineage>
</organism>
<dbReference type="Gene3D" id="3.30.360.10">
    <property type="entry name" value="Dihydrodipicolinate Reductase, domain 2"/>
    <property type="match status" value="1"/>
</dbReference>
<dbReference type="SUPFAM" id="SSF51735">
    <property type="entry name" value="NAD(P)-binding Rossmann-fold domains"/>
    <property type="match status" value="1"/>
</dbReference>
<dbReference type="KEGG" id="psl:Psta_2481"/>
<proteinExistence type="predicted"/>
<dbReference type="InterPro" id="IPR050463">
    <property type="entry name" value="Gfo/Idh/MocA_oxidrdct_glycsds"/>
</dbReference>
<dbReference type="NCBIfam" id="TIGR01409">
    <property type="entry name" value="TAT_signal_seq"/>
    <property type="match status" value="1"/>
</dbReference>
<dbReference type="STRING" id="530564.Psta_2481"/>